<evidence type="ECO:0000313" key="2">
    <source>
        <dbReference type="EMBL" id="KAF4677858.1"/>
    </source>
</evidence>
<dbReference type="GO" id="GO:0015074">
    <property type="term" value="P:DNA integration"/>
    <property type="evidence" value="ECO:0007669"/>
    <property type="project" value="InterPro"/>
</dbReference>
<dbReference type="EMBL" id="JABANP010000948">
    <property type="protein sequence ID" value="KAF4677858.1"/>
    <property type="molecule type" value="Genomic_DNA"/>
</dbReference>
<organism evidence="2 3">
    <name type="scientific">Perkinsus olseni</name>
    <name type="common">Perkinsus atlanticus</name>
    <dbReference type="NCBI Taxonomy" id="32597"/>
    <lineage>
        <taxon>Eukaryota</taxon>
        <taxon>Sar</taxon>
        <taxon>Alveolata</taxon>
        <taxon>Perkinsozoa</taxon>
        <taxon>Perkinsea</taxon>
        <taxon>Perkinsida</taxon>
        <taxon>Perkinsidae</taxon>
        <taxon>Perkinsus</taxon>
    </lineage>
</organism>
<accession>A0A7J6N1S0</accession>
<dbReference type="SUPFAM" id="SSF47823">
    <property type="entry name" value="lambda integrase-like, N-terminal domain"/>
    <property type="match status" value="1"/>
</dbReference>
<dbReference type="SUPFAM" id="SSF56349">
    <property type="entry name" value="DNA breaking-rejoining enzymes"/>
    <property type="match status" value="1"/>
</dbReference>
<dbReference type="Gene3D" id="1.10.443.10">
    <property type="entry name" value="Intergrase catalytic core"/>
    <property type="match status" value="1"/>
</dbReference>
<dbReference type="GO" id="GO:0003677">
    <property type="term" value="F:DNA binding"/>
    <property type="evidence" value="ECO:0007669"/>
    <property type="project" value="InterPro"/>
</dbReference>
<gene>
    <name evidence="2" type="ORF">FOZ60_017109</name>
</gene>
<comment type="caution">
    <text evidence="2">The sequence shown here is derived from an EMBL/GenBank/DDBJ whole genome shotgun (WGS) entry which is preliminary data.</text>
</comment>
<name>A0A7J6N1S0_PEROL</name>
<dbReference type="AlphaFoldDB" id="A0A7J6N1S0"/>
<sequence>MNFDSELLHVIRHLIRHPDTLINSIKLARLLSWSDLLSWRPQGLHSGTLIKLQLLLTSPETRCLCWLHNVDIYPPHICRSIDTHLAASTWRTYKSCISHFIHWHWSTFPSTPALPANPSAIRSFICQGCHPSLLPALTKLHVILQLPVHFHDPLTHMINKGTQKLIQSTKRDKTFLSRKLLDSVSQAALARGLHLFQAYLVIAYCFSLRVPSELLDTSKRWLVVDDHLCHLHLRFRKNSPRPVQLTRCCTCLSWGPLLCPVRAASIINTTTSVISPSAFNSHLKLCLRDAGVTNWKEYASHSLRRGHTHDLFIAGAPSTTIDASGGWRNPSSKFSYIDLQH</sequence>
<dbReference type="InterPro" id="IPR011010">
    <property type="entry name" value="DNA_brk_join_enz"/>
</dbReference>
<keyword evidence="1" id="KW-0233">DNA recombination</keyword>
<proteinExistence type="predicted"/>
<dbReference type="Proteomes" id="UP000541610">
    <property type="component" value="Unassembled WGS sequence"/>
</dbReference>
<reference evidence="2 3" key="1">
    <citation type="submission" date="2020-04" db="EMBL/GenBank/DDBJ databases">
        <title>Perkinsus olseni comparative genomics.</title>
        <authorList>
            <person name="Bogema D.R."/>
        </authorList>
    </citation>
    <scope>NUCLEOTIDE SEQUENCE [LARGE SCALE GENOMIC DNA]</scope>
    <source>
        <strain evidence="2">00978-12</strain>
    </source>
</reference>
<protein>
    <submittedName>
        <fullName evidence="2">Uncharacterized protein</fullName>
    </submittedName>
</protein>
<dbReference type="InterPro" id="IPR013762">
    <property type="entry name" value="Integrase-like_cat_sf"/>
</dbReference>
<dbReference type="GO" id="GO:0006310">
    <property type="term" value="P:DNA recombination"/>
    <property type="evidence" value="ECO:0007669"/>
    <property type="project" value="UniProtKB-KW"/>
</dbReference>
<evidence type="ECO:0000313" key="3">
    <source>
        <dbReference type="Proteomes" id="UP000541610"/>
    </source>
</evidence>
<evidence type="ECO:0000256" key="1">
    <source>
        <dbReference type="ARBA" id="ARBA00023172"/>
    </source>
</evidence>